<dbReference type="GO" id="GO:0051539">
    <property type="term" value="F:4 iron, 4 sulfur cluster binding"/>
    <property type="evidence" value="ECO:0007669"/>
    <property type="project" value="UniProtKB-UniRule"/>
</dbReference>
<dbReference type="EMBL" id="FQWY01000002">
    <property type="protein sequence ID" value="SHG39565.1"/>
    <property type="molecule type" value="Genomic_DNA"/>
</dbReference>
<evidence type="ECO:0000256" key="10">
    <source>
        <dbReference type="ARBA" id="ARBA00049406"/>
    </source>
</evidence>
<comment type="similarity">
    <text evidence="3 11">Belongs to the iron-sulfur dependent L-serine dehydratase family.</text>
</comment>
<keyword evidence="5 11" id="KW-0004">4Fe-4S</keyword>
<dbReference type="GO" id="GO:0006094">
    <property type="term" value="P:gluconeogenesis"/>
    <property type="evidence" value="ECO:0007669"/>
    <property type="project" value="UniProtKB-KW"/>
</dbReference>
<dbReference type="PANTHER" id="PTHR30182">
    <property type="entry name" value="L-SERINE DEHYDRATASE"/>
    <property type="match status" value="1"/>
</dbReference>
<evidence type="ECO:0000256" key="4">
    <source>
        <dbReference type="ARBA" id="ARBA00022432"/>
    </source>
</evidence>
<dbReference type="PANTHER" id="PTHR30182:SF1">
    <property type="entry name" value="L-SERINE DEHYDRATASE 1"/>
    <property type="match status" value="1"/>
</dbReference>
<organism evidence="13 14">
    <name type="scientific">Thermosyntropha lipolytica DSM 11003</name>
    <dbReference type="NCBI Taxonomy" id="1123382"/>
    <lineage>
        <taxon>Bacteria</taxon>
        <taxon>Bacillati</taxon>
        <taxon>Bacillota</taxon>
        <taxon>Clostridia</taxon>
        <taxon>Eubacteriales</taxon>
        <taxon>Syntrophomonadaceae</taxon>
        <taxon>Thermosyntropha</taxon>
    </lineage>
</organism>
<evidence type="ECO:0000256" key="6">
    <source>
        <dbReference type="ARBA" id="ARBA00022723"/>
    </source>
</evidence>
<proteinExistence type="inferred from homology"/>
<keyword evidence="6 11" id="KW-0479">Metal-binding</keyword>
<dbReference type="InterPro" id="IPR005130">
    <property type="entry name" value="Ser_deHydtase-like_asu"/>
</dbReference>
<comment type="pathway">
    <text evidence="2">Carbohydrate biosynthesis; gluconeogenesis.</text>
</comment>
<comment type="cofactor">
    <cofactor evidence="1 11">
        <name>[4Fe-4S] cluster</name>
        <dbReference type="ChEBI" id="CHEBI:49883"/>
    </cofactor>
</comment>
<dbReference type="RefSeq" id="WP_073088872.1">
    <property type="nucleotide sequence ID" value="NZ_FQWY01000002.1"/>
</dbReference>
<dbReference type="OrthoDB" id="9805537at2"/>
<keyword evidence="14" id="KW-1185">Reference proteome</keyword>
<dbReference type="GO" id="GO:0046872">
    <property type="term" value="F:metal ion binding"/>
    <property type="evidence" value="ECO:0007669"/>
    <property type="project" value="UniProtKB-KW"/>
</dbReference>
<dbReference type="Proteomes" id="UP000242329">
    <property type="component" value="Unassembled WGS sequence"/>
</dbReference>
<protein>
    <recommendedName>
        <fullName evidence="11">L-serine dehydratase</fullName>
        <ecNumber evidence="11">4.3.1.17</ecNumber>
    </recommendedName>
</protein>
<evidence type="ECO:0000259" key="12">
    <source>
        <dbReference type="Pfam" id="PF03313"/>
    </source>
</evidence>
<keyword evidence="7 11" id="KW-0408">Iron</keyword>
<dbReference type="InterPro" id="IPR004642">
    <property type="entry name" value="Ser_deHydtase_asu"/>
</dbReference>
<dbReference type="NCBIfam" id="TIGR00718">
    <property type="entry name" value="sda_alpha"/>
    <property type="match status" value="1"/>
</dbReference>
<evidence type="ECO:0000256" key="3">
    <source>
        <dbReference type="ARBA" id="ARBA00008636"/>
    </source>
</evidence>
<evidence type="ECO:0000256" key="8">
    <source>
        <dbReference type="ARBA" id="ARBA00023014"/>
    </source>
</evidence>
<dbReference type="AlphaFoldDB" id="A0A1M5JGP3"/>
<sequence>MCHFNHALEILNLCREHNLSLPEVVLRSEACETGRSREEIWSLLENNFKVMEESIMKGLAPDIKSVGGLIGGNAYKLKTYAQNDTLSGSRVLKAASYALAVSEVNAAMGKIVAAPTAGSSGIVPGVIISIKEEKGLEVADAINGLLVAAAVGKIIAVNATLSGAEGGCQAEVGAAAAMAAAAAVFMSGGSDEMCFEAASMALKGLLGLVCDPVAGLVEVPCSKRNALAAAMALTAADMALAGIKSFIPFDEVVEAMYRVGRQMSPDLRETARGGCAATPTALAFARRLLEQDNNL</sequence>
<dbReference type="InterPro" id="IPR051318">
    <property type="entry name" value="Fe-S_L-Ser"/>
</dbReference>
<feature type="domain" description="Serine dehydratase-like alpha subunit" evidence="12">
    <location>
        <begin position="16"/>
        <end position="276"/>
    </location>
</feature>
<evidence type="ECO:0000313" key="13">
    <source>
        <dbReference type="EMBL" id="SHG39565.1"/>
    </source>
</evidence>
<accession>A0A1M5JGP3</accession>
<keyword evidence="9 11" id="KW-0456">Lyase</keyword>
<gene>
    <name evidence="13" type="ORF">SAMN02745221_00109</name>
</gene>
<keyword evidence="8 11" id="KW-0411">Iron-sulfur</keyword>
<dbReference type="EC" id="4.3.1.17" evidence="11"/>
<evidence type="ECO:0000256" key="2">
    <source>
        <dbReference type="ARBA" id="ARBA00004742"/>
    </source>
</evidence>
<dbReference type="Pfam" id="PF03313">
    <property type="entry name" value="SDH_alpha"/>
    <property type="match status" value="1"/>
</dbReference>
<evidence type="ECO:0000256" key="7">
    <source>
        <dbReference type="ARBA" id="ARBA00023004"/>
    </source>
</evidence>
<evidence type="ECO:0000313" key="14">
    <source>
        <dbReference type="Proteomes" id="UP000242329"/>
    </source>
</evidence>
<evidence type="ECO:0000256" key="5">
    <source>
        <dbReference type="ARBA" id="ARBA00022485"/>
    </source>
</evidence>
<comment type="catalytic activity">
    <reaction evidence="10 11">
        <text>L-serine = pyruvate + NH4(+)</text>
        <dbReference type="Rhea" id="RHEA:19169"/>
        <dbReference type="ChEBI" id="CHEBI:15361"/>
        <dbReference type="ChEBI" id="CHEBI:28938"/>
        <dbReference type="ChEBI" id="CHEBI:33384"/>
        <dbReference type="EC" id="4.3.1.17"/>
    </reaction>
</comment>
<keyword evidence="4 11" id="KW-0312">Gluconeogenesis</keyword>
<evidence type="ECO:0000256" key="11">
    <source>
        <dbReference type="RuleBase" id="RU366059"/>
    </source>
</evidence>
<reference evidence="14" key="1">
    <citation type="submission" date="2016-11" db="EMBL/GenBank/DDBJ databases">
        <authorList>
            <person name="Varghese N."/>
            <person name="Submissions S."/>
        </authorList>
    </citation>
    <scope>NUCLEOTIDE SEQUENCE [LARGE SCALE GENOMIC DNA]</scope>
    <source>
        <strain evidence="14">DSM 11003</strain>
    </source>
</reference>
<evidence type="ECO:0000256" key="9">
    <source>
        <dbReference type="ARBA" id="ARBA00023239"/>
    </source>
</evidence>
<dbReference type="STRING" id="1123382.SAMN02745221_00109"/>
<name>A0A1M5JGP3_9FIRM</name>
<dbReference type="GO" id="GO:0003941">
    <property type="term" value="F:L-serine ammonia-lyase activity"/>
    <property type="evidence" value="ECO:0007669"/>
    <property type="project" value="UniProtKB-UniRule"/>
</dbReference>
<evidence type="ECO:0000256" key="1">
    <source>
        <dbReference type="ARBA" id="ARBA00001966"/>
    </source>
</evidence>